<comment type="caution">
    <text evidence="6">The sequence shown here is derived from an EMBL/GenBank/DDBJ whole genome shotgun (WGS) entry which is preliminary data.</text>
</comment>
<organism evidence="6 7">
    <name type="scientific">Acer saccharum</name>
    <name type="common">Sugar maple</name>
    <dbReference type="NCBI Taxonomy" id="4024"/>
    <lineage>
        <taxon>Eukaryota</taxon>
        <taxon>Viridiplantae</taxon>
        <taxon>Streptophyta</taxon>
        <taxon>Embryophyta</taxon>
        <taxon>Tracheophyta</taxon>
        <taxon>Spermatophyta</taxon>
        <taxon>Magnoliopsida</taxon>
        <taxon>eudicotyledons</taxon>
        <taxon>Gunneridae</taxon>
        <taxon>Pentapetalae</taxon>
        <taxon>rosids</taxon>
        <taxon>malvids</taxon>
        <taxon>Sapindales</taxon>
        <taxon>Sapindaceae</taxon>
        <taxon>Hippocastanoideae</taxon>
        <taxon>Acereae</taxon>
        <taxon>Acer</taxon>
    </lineage>
</organism>
<gene>
    <name evidence="6" type="ORF">LWI29_026311</name>
</gene>
<comment type="similarity">
    <text evidence="2 4">Belongs to the SKP1 family.</text>
</comment>
<dbReference type="EMBL" id="JAUESC010000386">
    <property type="protein sequence ID" value="KAK0576989.1"/>
    <property type="molecule type" value="Genomic_DNA"/>
</dbReference>
<dbReference type="SUPFAM" id="SSF54695">
    <property type="entry name" value="POZ domain"/>
    <property type="match status" value="1"/>
</dbReference>
<dbReference type="AlphaFoldDB" id="A0AA39RRD9"/>
<dbReference type="InterPro" id="IPR011333">
    <property type="entry name" value="SKP1/BTB/POZ_sf"/>
</dbReference>
<sequence>MSTNRKITLKSTDNQAFEVEEAVALELQAIKPMMEDGRADNGIILGLSGVTLSKVIMYCKKHVESPKSDDCATGAVDDDLKAWDAEFVNVDRDTLFDLVIAAHYLDIKSLLELTCETVLDLTEGKTQEELTKWFYFKFHPENQSAFE</sequence>
<dbReference type="InterPro" id="IPR001232">
    <property type="entry name" value="SKP1-like"/>
</dbReference>
<proteinExistence type="inferred from homology"/>
<dbReference type="PIRSF" id="PIRSF028729">
    <property type="entry name" value="E3_ubiquit_lig_SCF_Skp"/>
    <property type="match status" value="1"/>
</dbReference>
<protein>
    <recommendedName>
        <fullName evidence="4">SKP1-like protein</fullName>
    </recommendedName>
</protein>
<dbReference type="GO" id="GO:0006511">
    <property type="term" value="P:ubiquitin-dependent protein catabolic process"/>
    <property type="evidence" value="ECO:0007669"/>
    <property type="project" value="InterPro"/>
</dbReference>
<dbReference type="InterPro" id="IPR016897">
    <property type="entry name" value="SKP1"/>
</dbReference>
<dbReference type="PANTHER" id="PTHR11165">
    <property type="entry name" value="SKP1"/>
    <property type="match status" value="1"/>
</dbReference>
<dbReference type="SMART" id="SM00512">
    <property type="entry name" value="Skp1"/>
    <property type="match status" value="1"/>
</dbReference>
<accession>A0AA39RRD9</accession>
<evidence type="ECO:0000256" key="3">
    <source>
        <dbReference type="ARBA" id="ARBA00022786"/>
    </source>
</evidence>
<dbReference type="Proteomes" id="UP001168877">
    <property type="component" value="Unassembled WGS sequence"/>
</dbReference>
<dbReference type="InterPro" id="IPR016073">
    <property type="entry name" value="Skp1_comp_POZ"/>
</dbReference>
<dbReference type="SUPFAM" id="SSF81382">
    <property type="entry name" value="Skp1 dimerisation domain-like"/>
    <property type="match status" value="1"/>
</dbReference>
<evidence type="ECO:0000259" key="5">
    <source>
        <dbReference type="Pfam" id="PF03931"/>
    </source>
</evidence>
<evidence type="ECO:0000313" key="6">
    <source>
        <dbReference type="EMBL" id="KAK0576989.1"/>
    </source>
</evidence>
<evidence type="ECO:0000256" key="1">
    <source>
        <dbReference type="ARBA" id="ARBA00004906"/>
    </source>
</evidence>
<comment type="function">
    <text evidence="4">Involved in ubiquitination and subsequent proteasomal degradation of target proteins. Together with CUL1, RBX1 and a F-box protein, it forms a SCF E3 ubiquitin ligase complex. The functional specificity of this complex depends on the type of F-box protein. In the SCF complex, it serves as an adapter that links the F-box protein to CUL1.</text>
</comment>
<dbReference type="GO" id="GO:0016567">
    <property type="term" value="P:protein ubiquitination"/>
    <property type="evidence" value="ECO:0007669"/>
    <property type="project" value="UniProtKB-UniRule"/>
</dbReference>
<dbReference type="Pfam" id="PF03931">
    <property type="entry name" value="Skp1_POZ"/>
    <property type="match status" value="1"/>
</dbReference>
<evidence type="ECO:0000256" key="2">
    <source>
        <dbReference type="ARBA" id="ARBA00009993"/>
    </source>
</evidence>
<dbReference type="InterPro" id="IPR036296">
    <property type="entry name" value="SKP1-like_dim_sf"/>
</dbReference>
<evidence type="ECO:0000313" key="7">
    <source>
        <dbReference type="Proteomes" id="UP001168877"/>
    </source>
</evidence>
<name>A0AA39RRD9_ACESA</name>
<dbReference type="Gene3D" id="3.30.710.10">
    <property type="entry name" value="Potassium Channel Kv1.1, Chain A"/>
    <property type="match status" value="1"/>
</dbReference>
<keyword evidence="3 4" id="KW-0833">Ubl conjugation pathway</keyword>
<dbReference type="GO" id="GO:0009867">
    <property type="term" value="P:jasmonic acid mediated signaling pathway"/>
    <property type="evidence" value="ECO:0007669"/>
    <property type="project" value="UniProtKB-ARBA"/>
</dbReference>
<reference evidence="6" key="2">
    <citation type="submission" date="2023-06" db="EMBL/GenBank/DDBJ databases">
        <authorList>
            <person name="Swenson N.G."/>
            <person name="Wegrzyn J.L."/>
            <person name="Mcevoy S.L."/>
        </authorList>
    </citation>
    <scope>NUCLEOTIDE SEQUENCE</scope>
    <source>
        <strain evidence="6">NS2018</strain>
        <tissue evidence="6">Leaf</tissue>
    </source>
</reference>
<comment type="pathway">
    <text evidence="1 4">Protein modification; protein ubiquitination.</text>
</comment>
<evidence type="ECO:0000256" key="4">
    <source>
        <dbReference type="PIRNR" id="PIRNR028729"/>
    </source>
</evidence>
<dbReference type="CDD" id="cd18322">
    <property type="entry name" value="BTB_POZ_SKP1"/>
    <property type="match status" value="1"/>
</dbReference>
<reference evidence="6" key="1">
    <citation type="journal article" date="2022" name="Plant J.">
        <title>Strategies of tolerance reflected in two North American maple genomes.</title>
        <authorList>
            <person name="McEvoy S.L."/>
            <person name="Sezen U.U."/>
            <person name="Trouern-Trend A."/>
            <person name="McMahon S.M."/>
            <person name="Schaberg P.G."/>
            <person name="Yang J."/>
            <person name="Wegrzyn J.L."/>
            <person name="Swenson N.G."/>
        </authorList>
    </citation>
    <scope>NUCLEOTIDE SEQUENCE</scope>
    <source>
        <strain evidence="6">NS2018</strain>
    </source>
</reference>
<keyword evidence="7" id="KW-1185">Reference proteome</keyword>
<feature type="domain" description="SKP1 component POZ" evidence="5">
    <location>
        <begin position="6"/>
        <end position="63"/>
    </location>
</feature>
<comment type="subunit">
    <text evidence="4">Part of a SCF (SKP1-cullin-F-box) protein ligase complex.</text>
</comment>